<sequence length="201" mass="22929">MPVTNRKPSLLSRLLRRAIYWIYKRNGWIAVGVVPQPRKFVLVAAPHTSNWDFIYFIGLTEELGIMPHFMAKDSLFKWPVRNFLFDMGGVSIDRKSPQNYVQQMADEFAKRDEFMLTIAPEGSRSNNSKWKTGFYQIALAAKVPFVIGMMDYGKKTGGLGPAIYPSGDYEADMAKVIEFYRDIVPRHPERAVKSITGKEGL</sequence>
<dbReference type="Pfam" id="PF01553">
    <property type="entry name" value="Acyltransferase"/>
    <property type="match status" value="1"/>
</dbReference>
<keyword evidence="2" id="KW-0808">Transferase</keyword>
<reference evidence="6" key="1">
    <citation type="journal article" date="2019" name="Int. J. Syst. Evol. Microbiol.">
        <title>The Global Catalogue of Microorganisms (GCM) 10K type strain sequencing project: providing services to taxonomists for standard genome sequencing and annotation.</title>
        <authorList>
            <consortium name="The Broad Institute Genomics Platform"/>
            <consortium name="The Broad Institute Genome Sequencing Center for Infectious Disease"/>
            <person name="Wu L."/>
            <person name="Ma J."/>
        </authorList>
    </citation>
    <scope>NUCLEOTIDE SEQUENCE [LARGE SCALE GENOMIC DNA]</scope>
    <source>
        <strain evidence="6">CECT 8531</strain>
    </source>
</reference>
<dbReference type="SUPFAM" id="SSF69593">
    <property type="entry name" value="Glycerol-3-phosphate (1)-acyltransferase"/>
    <property type="match status" value="1"/>
</dbReference>
<evidence type="ECO:0000259" key="4">
    <source>
        <dbReference type="SMART" id="SM00563"/>
    </source>
</evidence>
<name>A0ABV8RHN6_9SPHN</name>
<dbReference type="GO" id="GO:0016746">
    <property type="term" value="F:acyltransferase activity"/>
    <property type="evidence" value="ECO:0007669"/>
    <property type="project" value="UniProtKB-KW"/>
</dbReference>
<evidence type="ECO:0000256" key="3">
    <source>
        <dbReference type="ARBA" id="ARBA00023315"/>
    </source>
</evidence>
<feature type="domain" description="Phospholipid/glycerol acyltransferase" evidence="4">
    <location>
        <begin position="41"/>
        <end position="150"/>
    </location>
</feature>
<dbReference type="EMBL" id="JBHSDH010000013">
    <property type="protein sequence ID" value="MFC4292704.1"/>
    <property type="molecule type" value="Genomic_DNA"/>
</dbReference>
<gene>
    <name evidence="5" type="ORF">ACFOWX_09795</name>
</gene>
<evidence type="ECO:0000256" key="1">
    <source>
        <dbReference type="ARBA" id="ARBA00005189"/>
    </source>
</evidence>
<evidence type="ECO:0000313" key="5">
    <source>
        <dbReference type="EMBL" id="MFC4292704.1"/>
    </source>
</evidence>
<comment type="pathway">
    <text evidence="1">Lipid metabolism.</text>
</comment>
<dbReference type="PANTHER" id="PTHR10434">
    <property type="entry name" value="1-ACYL-SN-GLYCEROL-3-PHOSPHATE ACYLTRANSFERASE"/>
    <property type="match status" value="1"/>
</dbReference>
<protein>
    <submittedName>
        <fullName evidence="5">Lysophospholipid acyltransferase family protein</fullName>
    </submittedName>
</protein>
<keyword evidence="3 5" id="KW-0012">Acyltransferase</keyword>
<dbReference type="Proteomes" id="UP001595887">
    <property type="component" value="Unassembled WGS sequence"/>
</dbReference>
<evidence type="ECO:0000313" key="6">
    <source>
        <dbReference type="Proteomes" id="UP001595887"/>
    </source>
</evidence>
<dbReference type="InterPro" id="IPR002123">
    <property type="entry name" value="Plipid/glycerol_acylTrfase"/>
</dbReference>
<dbReference type="CDD" id="cd07988">
    <property type="entry name" value="LPLAT_ABO13168-like"/>
    <property type="match status" value="1"/>
</dbReference>
<accession>A0ABV8RHN6</accession>
<dbReference type="PANTHER" id="PTHR10434:SF9">
    <property type="entry name" value="PHOSPHOLIPID_GLYCEROL ACYLTRANSFERASE DOMAIN-CONTAINING PROTEIN"/>
    <property type="match status" value="1"/>
</dbReference>
<dbReference type="SMART" id="SM00563">
    <property type="entry name" value="PlsC"/>
    <property type="match status" value="1"/>
</dbReference>
<organism evidence="5 6">
    <name type="scientific">Sphingorhabdus arenilitoris</name>
    <dbReference type="NCBI Taxonomy" id="1490041"/>
    <lineage>
        <taxon>Bacteria</taxon>
        <taxon>Pseudomonadati</taxon>
        <taxon>Pseudomonadota</taxon>
        <taxon>Alphaproteobacteria</taxon>
        <taxon>Sphingomonadales</taxon>
        <taxon>Sphingomonadaceae</taxon>
        <taxon>Sphingorhabdus</taxon>
    </lineage>
</organism>
<dbReference type="RefSeq" id="WP_381423610.1">
    <property type="nucleotide sequence ID" value="NZ_JBHSDH010000013.1"/>
</dbReference>
<proteinExistence type="predicted"/>
<evidence type="ECO:0000256" key="2">
    <source>
        <dbReference type="ARBA" id="ARBA00022679"/>
    </source>
</evidence>
<keyword evidence="6" id="KW-1185">Reference proteome</keyword>
<comment type="caution">
    <text evidence="5">The sequence shown here is derived from an EMBL/GenBank/DDBJ whole genome shotgun (WGS) entry which is preliminary data.</text>
</comment>